<keyword evidence="2" id="KW-1185">Reference proteome</keyword>
<evidence type="ECO:0000313" key="1">
    <source>
        <dbReference type="EMBL" id="GBN23293.1"/>
    </source>
</evidence>
<dbReference type="EMBL" id="BGPR01006976">
    <property type="protein sequence ID" value="GBN23293.1"/>
    <property type="molecule type" value="Genomic_DNA"/>
</dbReference>
<dbReference type="Proteomes" id="UP000499080">
    <property type="component" value="Unassembled WGS sequence"/>
</dbReference>
<protein>
    <submittedName>
        <fullName evidence="1">Uncharacterized protein</fullName>
    </submittedName>
</protein>
<dbReference type="AlphaFoldDB" id="A0A4Y2M9R7"/>
<dbReference type="OrthoDB" id="6617542at2759"/>
<accession>A0A4Y2M9R7</accession>
<gene>
    <name evidence="1" type="ORF">AVEN_12444-2_1</name>
</gene>
<name>A0A4Y2M9R7_ARAVE</name>
<sequence length="141" mass="16062">SQPQLKRSKKPSNGESTQHIFFANVYNIPCAQAIHQVRFQRGSIKNWRIDTSSDVGWVNTQWVGMQKKEYEEWMSIDEDIPVAAALTVLEIRKGVCEQDQAIKGDDSDGDECVEENPPTNAEMRQALDILKRGVQHRSTNF</sequence>
<comment type="caution">
    <text evidence="1">The sequence shown here is derived from an EMBL/GenBank/DDBJ whole genome shotgun (WGS) entry which is preliminary data.</text>
</comment>
<organism evidence="1 2">
    <name type="scientific">Araneus ventricosus</name>
    <name type="common">Orbweaver spider</name>
    <name type="synonym">Epeira ventricosa</name>
    <dbReference type="NCBI Taxonomy" id="182803"/>
    <lineage>
        <taxon>Eukaryota</taxon>
        <taxon>Metazoa</taxon>
        <taxon>Ecdysozoa</taxon>
        <taxon>Arthropoda</taxon>
        <taxon>Chelicerata</taxon>
        <taxon>Arachnida</taxon>
        <taxon>Araneae</taxon>
        <taxon>Araneomorphae</taxon>
        <taxon>Entelegynae</taxon>
        <taxon>Araneoidea</taxon>
        <taxon>Araneidae</taxon>
        <taxon>Araneus</taxon>
    </lineage>
</organism>
<reference evidence="1 2" key="1">
    <citation type="journal article" date="2019" name="Sci. Rep.">
        <title>Orb-weaving spider Araneus ventricosus genome elucidates the spidroin gene catalogue.</title>
        <authorList>
            <person name="Kono N."/>
            <person name="Nakamura H."/>
            <person name="Ohtoshi R."/>
            <person name="Moran D.A.P."/>
            <person name="Shinohara A."/>
            <person name="Yoshida Y."/>
            <person name="Fujiwara M."/>
            <person name="Mori M."/>
            <person name="Tomita M."/>
            <person name="Arakawa K."/>
        </authorList>
    </citation>
    <scope>NUCLEOTIDE SEQUENCE [LARGE SCALE GENOMIC DNA]</scope>
</reference>
<proteinExistence type="predicted"/>
<feature type="non-terminal residue" evidence="1">
    <location>
        <position position="1"/>
    </location>
</feature>
<evidence type="ECO:0000313" key="2">
    <source>
        <dbReference type="Proteomes" id="UP000499080"/>
    </source>
</evidence>